<feature type="transmembrane region" description="Helical" evidence="1">
    <location>
        <begin position="536"/>
        <end position="554"/>
    </location>
</feature>
<dbReference type="AlphaFoldDB" id="A0AAE9LSD0"/>
<sequence>MYKKDKQGMVLLLIALTVLLVIAIVMQWQSTVVAAALGLTVVMVQSISNIHQRLVQLEHISSQPFIQAAGIGTQKILIYGAALVALWAYANTWMWMVGGALLVLLLCLIQLISAFQRRLALLEQPQQQPSGFITRTSTLPMSEQPLPPAMPMSGQLTMTQQQDATVQQPQQTSVDLNTASSGSSPAWWQPAVDWMQHGNPILRVAVALLMVGVVLLLRFASEHWQLSLAVKLGFIALAGGATTFAGYLLQRKNALFAIALQGLGLAVIFLTLIFAHHFEVLQSLMTASVLFVILLGITVVLSLKQQALYLAILALSMAYLAPLLIPHTHPDVVFLFGYYFVINLAVVVVNYLQPWKILHQIAFFATMFIGGSVIGIYAENSQLNTLDIILWLHIALFIWLSIRYSQLMVAEQQQQRESETLSNKKKLQPILDVGLIFSVPVLGFSLHAFLMHDSTVALTWGAAALAVIYGLLNFWIKRQHPQLSILAKSFFILAVVFTALIFPLAKGAHWTSTGWVIQGTALIVWGITERYRLSRYVGVGLVLLSTIALMYQIWSNDDFPILTTVIYAIAQFISAFYLLHYQDVEEYFSARILSGIFLVSGMYAGAIAGVELMHWQPWAFSCSIAIATVLLACFSVVVQFKSKLEWQSLQLTLLGSLLLLLYGLSVFEDVFTTQRWTSQTVQFSFAISAVVLSLMLIFMQRLSVRIANQLWAAILCLALASAGLALFPQMPIATLGVVPLLYAFYEFFKLKRDFVNQTSVWGLGLLWLLVLNLDSYSALHYYAAPLLNLTDVLSLLMFTGLLWIIYRHDFEEQSSLEWSVKITTILIGLLVFSSIVVRAMHHYLATPLWGSAIWHDGSVQLSLTLLWVILAFVLMTFSSQRHIRQIWFVGAALLAIVVFKLLLLDLSQSGTLTRVISFIGSGAVMLVIAYIAPLPPSLVEQKKER</sequence>
<feature type="transmembrane region" description="Helical" evidence="1">
    <location>
        <begin position="201"/>
        <end position="220"/>
    </location>
</feature>
<feature type="transmembrane region" description="Helical" evidence="1">
    <location>
        <begin position="226"/>
        <end position="248"/>
    </location>
</feature>
<feature type="transmembrane region" description="Helical" evidence="1">
    <location>
        <begin position="255"/>
        <end position="275"/>
    </location>
</feature>
<feature type="transmembrane region" description="Helical" evidence="1">
    <location>
        <begin position="785"/>
        <end position="806"/>
    </location>
</feature>
<dbReference type="Pfam" id="PF10101">
    <property type="entry name" value="DUF2339"/>
    <property type="match status" value="1"/>
</dbReference>
<feature type="transmembrane region" description="Helical" evidence="1">
    <location>
        <begin position="308"/>
        <end position="326"/>
    </location>
</feature>
<feature type="transmembrane region" description="Helical" evidence="1">
    <location>
        <begin position="483"/>
        <end position="502"/>
    </location>
</feature>
<feature type="transmembrane region" description="Helical" evidence="1">
    <location>
        <begin position="679"/>
        <end position="698"/>
    </location>
</feature>
<proteinExistence type="predicted"/>
<feature type="transmembrane region" description="Helical" evidence="1">
    <location>
        <begin position="886"/>
        <end position="903"/>
    </location>
</feature>
<feature type="transmembrane region" description="Helical" evidence="1">
    <location>
        <begin position="857"/>
        <end position="874"/>
    </location>
</feature>
<feature type="transmembrane region" description="Helical" evidence="1">
    <location>
        <begin position="710"/>
        <end position="726"/>
    </location>
</feature>
<organism evidence="2 3">
    <name type="scientific">Acinetobacter tibetensis</name>
    <dbReference type="NCBI Taxonomy" id="2943497"/>
    <lineage>
        <taxon>Bacteria</taxon>
        <taxon>Pseudomonadati</taxon>
        <taxon>Pseudomonadota</taxon>
        <taxon>Gammaproteobacteria</taxon>
        <taxon>Moraxellales</taxon>
        <taxon>Moraxellaceae</taxon>
        <taxon>Acinetobacter</taxon>
    </lineage>
</organism>
<evidence type="ECO:0000313" key="2">
    <source>
        <dbReference type="EMBL" id="USE83818.1"/>
    </source>
</evidence>
<dbReference type="PANTHER" id="PTHR38434:SF1">
    <property type="entry name" value="BLL2549 PROTEIN"/>
    <property type="match status" value="1"/>
</dbReference>
<name>A0AAE9LSD0_9GAMM</name>
<feature type="transmembrane region" description="Helical" evidence="1">
    <location>
        <begin position="456"/>
        <end position="476"/>
    </location>
</feature>
<evidence type="ECO:0000313" key="3">
    <source>
        <dbReference type="Proteomes" id="UP001056716"/>
    </source>
</evidence>
<feature type="transmembrane region" description="Helical" evidence="1">
    <location>
        <begin position="332"/>
        <end position="352"/>
    </location>
</feature>
<feature type="transmembrane region" description="Helical" evidence="1">
    <location>
        <begin position="618"/>
        <end position="637"/>
    </location>
</feature>
<keyword evidence="3" id="KW-1185">Reference proteome</keyword>
<feature type="transmembrane region" description="Helical" evidence="1">
    <location>
        <begin position="361"/>
        <end position="378"/>
    </location>
</feature>
<protein>
    <submittedName>
        <fullName evidence="2">DUF2339 domain-containing protein</fullName>
    </submittedName>
</protein>
<feature type="transmembrane region" description="Helical" evidence="1">
    <location>
        <begin position="430"/>
        <end position="450"/>
    </location>
</feature>
<dbReference type="Proteomes" id="UP001056716">
    <property type="component" value="Chromosome"/>
</dbReference>
<feature type="transmembrane region" description="Helical" evidence="1">
    <location>
        <begin position="915"/>
        <end position="935"/>
    </location>
</feature>
<dbReference type="PANTHER" id="PTHR38434">
    <property type="entry name" value="BLL2549 PROTEIN"/>
    <property type="match status" value="1"/>
</dbReference>
<feature type="transmembrane region" description="Helical" evidence="1">
    <location>
        <begin position="93"/>
        <end position="115"/>
    </location>
</feature>
<accession>A0AAE9LSD0</accession>
<feature type="transmembrane region" description="Helical" evidence="1">
    <location>
        <begin position="649"/>
        <end position="667"/>
    </location>
</feature>
<feature type="transmembrane region" description="Helical" evidence="1">
    <location>
        <begin position="560"/>
        <end position="580"/>
    </location>
</feature>
<keyword evidence="1" id="KW-0812">Transmembrane</keyword>
<dbReference type="RefSeq" id="WP_252221759.1">
    <property type="nucleotide sequence ID" value="NZ_CP098732.1"/>
</dbReference>
<keyword evidence="1" id="KW-1133">Transmembrane helix</keyword>
<keyword evidence="1" id="KW-0472">Membrane</keyword>
<dbReference type="KEGG" id="atz:M5E07_02945"/>
<feature type="transmembrane region" description="Helical" evidence="1">
    <location>
        <begin position="390"/>
        <end position="409"/>
    </location>
</feature>
<feature type="transmembrane region" description="Helical" evidence="1">
    <location>
        <begin position="508"/>
        <end position="527"/>
    </location>
</feature>
<feature type="transmembrane region" description="Helical" evidence="1">
    <location>
        <begin position="281"/>
        <end position="301"/>
    </location>
</feature>
<gene>
    <name evidence="2" type="ORF">M5E07_02945</name>
</gene>
<feature type="transmembrane region" description="Helical" evidence="1">
    <location>
        <begin position="818"/>
        <end position="837"/>
    </location>
</feature>
<feature type="transmembrane region" description="Helical" evidence="1">
    <location>
        <begin position="760"/>
        <end position="779"/>
    </location>
</feature>
<dbReference type="InterPro" id="IPR019286">
    <property type="entry name" value="DUF2339_TM"/>
</dbReference>
<evidence type="ECO:0000256" key="1">
    <source>
        <dbReference type="SAM" id="Phobius"/>
    </source>
</evidence>
<dbReference type="EMBL" id="CP098732">
    <property type="protein sequence ID" value="USE83818.1"/>
    <property type="molecule type" value="Genomic_DNA"/>
</dbReference>
<feature type="transmembrane region" description="Helical" evidence="1">
    <location>
        <begin position="592"/>
        <end position="612"/>
    </location>
</feature>
<feature type="transmembrane region" description="Helical" evidence="1">
    <location>
        <begin position="732"/>
        <end position="748"/>
    </location>
</feature>
<reference evidence="2" key="1">
    <citation type="submission" date="2022-06" db="EMBL/GenBank/DDBJ databases">
        <title>Isolation, identification and characterization of iprodione-degrading strains in Lhasa, Tibet.</title>
        <authorList>
            <person name="Pan H."/>
        </authorList>
    </citation>
    <scope>NUCLEOTIDE SEQUENCE</scope>
    <source>
        <strain evidence="2">Y-23</strain>
    </source>
</reference>